<feature type="region of interest" description="Disordered" evidence="1">
    <location>
        <begin position="62"/>
        <end position="99"/>
    </location>
</feature>
<organism evidence="2 3">
    <name type="scientific">Parascaris univalens</name>
    <name type="common">Nematode worm</name>
    <dbReference type="NCBI Taxonomy" id="6257"/>
    <lineage>
        <taxon>Eukaryota</taxon>
        <taxon>Metazoa</taxon>
        <taxon>Ecdysozoa</taxon>
        <taxon>Nematoda</taxon>
        <taxon>Chromadorea</taxon>
        <taxon>Rhabditida</taxon>
        <taxon>Spirurina</taxon>
        <taxon>Ascaridomorpha</taxon>
        <taxon>Ascaridoidea</taxon>
        <taxon>Ascarididae</taxon>
        <taxon>Parascaris</taxon>
    </lineage>
</organism>
<keyword evidence="2" id="KW-1185">Reference proteome</keyword>
<evidence type="ECO:0000313" key="2">
    <source>
        <dbReference type="Proteomes" id="UP000887569"/>
    </source>
</evidence>
<accession>A0A915ANL0</accession>
<dbReference type="AlphaFoldDB" id="A0A915ANL0"/>
<protein>
    <submittedName>
        <fullName evidence="3">Uncharacterized protein</fullName>
    </submittedName>
</protein>
<dbReference type="WBParaSite" id="PgR011_g169_t01">
    <property type="protein sequence ID" value="PgR011_g169_t01"/>
    <property type="gene ID" value="PgR011_g169"/>
</dbReference>
<reference evidence="3" key="1">
    <citation type="submission" date="2022-11" db="UniProtKB">
        <authorList>
            <consortium name="WormBaseParasite"/>
        </authorList>
    </citation>
    <scope>IDENTIFICATION</scope>
</reference>
<dbReference type="Proteomes" id="UP000887569">
    <property type="component" value="Unplaced"/>
</dbReference>
<sequence>FKKLQVTGIFIETKLVFIETMQTLYVTASLLLALNVDQICCFGNGYAGRHLVQLISNLHKQRTQSERTSPNNPSESQNDLSDTIERGEFGTSNDAALSDDKSLLDSSSAFDGNVAWPRWEKLVWTYGR</sequence>
<evidence type="ECO:0000313" key="3">
    <source>
        <dbReference type="WBParaSite" id="PgR011_g169_t01"/>
    </source>
</evidence>
<evidence type="ECO:0000256" key="1">
    <source>
        <dbReference type="SAM" id="MobiDB-lite"/>
    </source>
</evidence>
<feature type="compositionally biased region" description="Polar residues" evidence="1">
    <location>
        <begin position="66"/>
        <end position="81"/>
    </location>
</feature>
<name>A0A915ANL0_PARUN</name>
<proteinExistence type="predicted"/>